<accession>A9KVC0</accession>
<dbReference type="RefSeq" id="WP_012196517.1">
    <property type="nucleotide sequence ID" value="NC_009997.1"/>
</dbReference>
<dbReference type="KEGG" id="sbn:Sbal195_0142"/>
<dbReference type="Proteomes" id="UP000000770">
    <property type="component" value="Chromosome"/>
</dbReference>
<dbReference type="AlphaFoldDB" id="A9KVC0"/>
<name>A9KVC0_SHEB9</name>
<evidence type="ECO:0000313" key="1">
    <source>
        <dbReference type="EMBL" id="ABX47324.1"/>
    </source>
</evidence>
<proteinExistence type="predicted"/>
<dbReference type="HOGENOM" id="CLU_137846_0_0_6"/>
<dbReference type="EMBL" id="CP000891">
    <property type="protein sequence ID" value="ABX47324.1"/>
    <property type="molecule type" value="Genomic_DNA"/>
</dbReference>
<gene>
    <name evidence="1" type="ordered locus">Sbal195_0142</name>
</gene>
<protein>
    <submittedName>
        <fullName evidence="1">Uncharacterized protein</fullName>
    </submittedName>
</protein>
<sequence length="177" mass="20476">MRTIKIMCVIKEMRALPTINEIKEEAFKLRGLIDKCEKSNMKLVIDCFPIMSCKLSSMLLSYHFLEVWQQLEVKGVSAATGIGDQITHYWLEIDEVAIDITGDQYNFIKNSELNNKIVKNRPFEAVHVSLKNESYLYNLFRVRGSELLVYGFPTIGEDFIEDMKHDYSLLLNQIACI</sequence>
<evidence type="ECO:0000313" key="2">
    <source>
        <dbReference type="Proteomes" id="UP000000770"/>
    </source>
</evidence>
<organism evidence="1 2">
    <name type="scientific">Shewanella baltica (strain OS195)</name>
    <dbReference type="NCBI Taxonomy" id="399599"/>
    <lineage>
        <taxon>Bacteria</taxon>
        <taxon>Pseudomonadati</taxon>
        <taxon>Pseudomonadota</taxon>
        <taxon>Gammaproteobacteria</taxon>
        <taxon>Alteromonadales</taxon>
        <taxon>Shewanellaceae</taxon>
        <taxon>Shewanella</taxon>
    </lineage>
</organism>
<reference evidence="1 2" key="1">
    <citation type="submission" date="2007-11" db="EMBL/GenBank/DDBJ databases">
        <title>Complete sequence of chromosome of Shewanella baltica OS195.</title>
        <authorList>
            <consortium name="US DOE Joint Genome Institute"/>
            <person name="Copeland A."/>
            <person name="Lucas S."/>
            <person name="Lapidus A."/>
            <person name="Barry K."/>
            <person name="Glavina del Rio T."/>
            <person name="Dalin E."/>
            <person name="Tice H."/>
            <person name="Pitluck S."/>
            <person name="Chain P."/>
            <person name="Malfatti S."/>
            <person name="Shin M."/>
            <person name="Vergez L."/>
            <person name="Schmutz J."/>
            <person name="Larimer F."/>
            <person name="Land M."/>
            <person name="Hauser L."/>
            <person name="Kyrpides N."/>
            <person name="Kim E."/>
            <person name="Brettar I."/>
            <person name="Rodrigues J."/>
            <person name="Konstantinidis K."/>
            <person name="Klappenbach J."/>
            <person name="Hofle M."/>
            <person name="Tiedje J."/>
            <person name="Richardson P."/>
        </authorList>
    </citation>
    <scope>NUCLEOTIDE SEQUENCE [LARGE SCALE GENOMIC DNA]</scope>
    <source>
        <strain evidence="1 2">OS195</strain>
    </source>
</reference>
<dbReference type="GeneID" id="11770502"/>